<comment type="caution">
    <text evidence="1">The sequence shown here is derived from an EMBL/GenBank/DDBJ whole genome shotgun (WGS) entry which is preliminary data.</text>
</comment>
<dbReference type="EMBL" id="JAOWKY010000002">
    <property type="protein sequence ID" value="MCV2869249.1"/>
    <property type="molecule type" value="Genomic_DNA"/>
</dbReference>
<evidence type="ECO:0000313" key="2">
    <source>
        <dbReference type="Proteomes" id="UP001652542"/>
    </source>
</evidence>
<dbReference type="InterPro" id="IPR025352">
    <property type="entry name" value="DUF4256"/>
</dbReference>
<evidence type="ECO:0000313" key="1">
    <source>
        <dbReference type="EMBL" id="MCV2869249.1"/>
    </source>
</evidence>
<gene>
    <name evidence="1" type="ORF">OEW28_11480</name>
</gene>
<protein>
    <submittedName>
        <fullName evidence="1">DUF4256 domain-containing protein</fullName>
    </submittedName>
</protein>
<keyword evidence="2" id="KW-1185">Reference proteome</keyword>
<organism evidence="1 2">
    <name type="scientific">Albidovulum marisflavi</name>
    <dbReference type="NCBI Taxonomy" id="2984159"/>
    <lineage>
        <taxon>Bacteria</taxon>
        <taxon>Pseudomonadati</taxon>
        <taxon>Pseudomonadota</taxon>
        <taxon>Alphaproteobacteria</taxon>
        <taxon>Rhodobacterales</taxon>
        <taxon>Paracoccaceae</taxon>
        <taxon>Albidovulum</taxon>
    </lineage>
</organism>
<accession>A0ABT2ZDQ9</accession>
<reference evidence="1 2" key="1">
    <citation type="submission" date="2022-10" db="EMBL/GenBank/DDBJ databases">
        <title>Defluviimonas sp. nov., isolated from ocean surface water.</title>
        <authorList>
            <person name="He W."/>
            <person name="Wang L."/>
            <person name="Zhang D.-F."/>
        </authorList>
    </citation>
    <scope>NUCLEOTIDE SEQUENCE [LARGE SCALE GENOMIC DNA]</scope>
    <source>
        <strain evidence="1 2">WL0002</strain>
    </source>
</reference>
<dbReference type="Proteomes" id="UP001652542">
    <property type="component" value="Unassembled WGS sequence"/>
</dbReference>
<name>A0ABT2ZDQ9_9RHOB</name>
<dbReference type="RefSeq" id="WP_263734900.1">
    <property type="nucleotide sequence ID" value="NZ_JAOWKY010000002.1"/>
</dbReference>
<proteinExistence type="predicted"/>
<sequence>MTTSPDEEMIRVLKDRFAMNQQRHPGLAWPEVEARLRGNPDKCRVLEEMERTGGEPDVVGRAGSDGALVFVDCAAESPAGRRSLCYDRKALDARRANKPRGAALELAAALGAELLTESQYRALQDLGEFDRKTSSWIQTPSAIRDRGGALFCDRRYGAVFTYHNGADSYYASRGFRTRLVV</sequence>
<dbReference type="Pfam" id="PF14066">
    <property type="entry name" value="DUF4256"/>
    <property type="match status" value="1"/>
</dbReference>